<gene>
    <name evidence="1" type="ORF">F3Y22_tig00110318pilonHSYRG00059</name>
</gene>
<evidence type="ECO:0000313" key="2">
    <source>
        <dbReference type="Proteomes" id="UP000436088"/>
    </source>
</evidence>
<dbReference type="PANTHER" id="PTHR36006">
    <property type="entry name" value="BNAC02G25390D PROTEIN"/>
    <property type="match status" value="1"/>
</dbReference>
<proteinExistence type="predicted"/>
<dbReference type="Proteomes" id="UP000436088">
    <property type="component" value="Unassembled WGS sequence"/>
</dbReference>
<reference evidence="1" key="1">
    <citation type="submission" date="2019-09" db="EMBL/GenBank/DDBJ databases">
        <title>Draft genome information of white flower Hibiscus syriacus.</title>
        <authorList>
            <person name="Kim Y.-M."/>
        </authorList>
    </citation>
    <scope>NUCLEOTIDE SEQUENCE [LARGE SCALE GENOMIC DNA]</scope>
    <source>
        <strain evidence="1">YM2019G1</strain>
    </source>
</reference>
<comment type="caution">
    <text evidence="1">The sequence shown here is derived from an EMBL/GenBank/DDBJ whole genome shotgun (WGS) entry which is preliminary data.</text>
</comment>
<protein>
    <submittedName>
        <fullName evidence="1">Mitochondrial import inner membrane translocase subunit tim-10 isoform 2</fullName>
    </submittedName>
</protein>
<keyword evidence="2" id="KW-1185">Reference proteome</keyword>
<dbReference type="AlphaFoldDB" id="A0A6A3B5G8"/>
<accession>A0A6A3B5G8</accession>
<organism evidence="1 2">
    <name type="scientific">Hibiscus syriacus</name>
    <name type="common">Rose of Sharon</name>
    <dbReference type="NCBI Taxonomy" id="106335"/>
    <lineage>
        <taxon>Eukaryota</taxon>
        <taxon>Viridiplantae</taxon>
        <taxon>Streptophyta</taxon>
        <taxon>Embryophyta</taxon>
        <taxon>Tracheophyta</taxon>
        <taxon>Spermatophyta</taxon>
        <taxon>Magnoliopsida</taxon>
        <taxon>eudicotyledons</taxon>
        <taxon>Gunneridae</taxon>
        <taxon>Pentapetalae</taxon>
        <taxon>rosids</taxon>
        <taxon>malvids</taxon>
        <taxon>Malvales</taxon>
        <taxon>Malvaceae</taxon>
        <taxon>Malvoideae</taxon>
        <taxon>Hibiscus</taxon>
    </lineage>
</organism>
<sequence>MAKICTESKIHSYRKYLVDNVLLYSIKEGFLGENVRTTIIDCNKALPSLHFVLPLSSFDQGIGCADVDDICLKAFNSKKQELRCAFCVHCVNSNSNNNDISSKSSSNLNRFNRRCILASSFLAASASVLVPAAAPAEVPQDLETLSNIPQTLSGECSSTKDCKKPRIQRPKSRKAESCTIKCVTTCIRGGDGSPGEGPFNIIRPLVVFKEGFRS</sequence>
<name>A0A6A3B5G8_HIBSY</name>
<evidence type="ECO:0000313" key="1">
    <source>
        <dbReference type="EMBL" id="KAE8710907.1"/>
    </source>
</evidence>
<dbReference type="EMBL" id="VEPZ02000926">
    <property type="protein sequence ID" value="KAE8710907.1"/>
    <property type="molecule type" value="Genomic_DNA"/>
</dbReference>
<dbReference type="PANTHER" id="PTHR36006:SF2">
    <property type="entry name" value="OS06G0704200 PROTEIN"/>
    <property type="match status" value="1"/>
</dbReference>